<evidence type="ECO:0008006" key="4">
    <source>
        <dbReference type="Google" id="ProtNLM"/>
    </source>
</evidence>
<evidence type="ECO:0000313" key="2">
    <source>
        <dbReference type="EMBL" id="OSX80140.1"/>
    </source>
</evidence>
<reference evidence="2 3" key="1">
    <citation type="submission" date="2017-03" db="EMBL/GenBank/DDBJ databases">
        <title>WGS assembly of Porphyra umbilicalis.</title>
        <authorList>
            <person name="Brawley S.H."/>
            <person name="Blouin N.A."/>
            <person name="Ficko-Blean E."/>
            <person name="Wheeler G.L."/>
            <person name="Lohr M."/>
            <person name="Goodson H.V."/>
            <person name="Jenkins J.W."/>
            <person name="Blaby-Haas C.E."/>
            <person name="Helliwell K.E."/>
            <person name="Chan C."/>
            <person name="Marriage T."/>
            <person name="Bhattacharya D."/>
            <person name="Klein A.S."/>
            <person name="Badis Y."/>
            <person name="Brodie J."/>
            <person name="Cao Y."/>
            <person name="Collen J."/>
            <person name="Dittami S.M."/>
            <person name="Gachon C.M."/>
            <person name="Green B.R."/>
            <person name="Karpowicz S."/>
            <person name="Kim J.W."/>
            <person name="Kudahl U."/>
            <person name="Lin S."/>
            <person name="Michel G."/>
            <person name="Mittag M."/>
            <person name="Olson B.J."/>
            <person name="Pangilinan J."/>
            <person name="Peng Y."/>
            <person name="Qiu H."/>
            <person name="Shu S."/>
            <person name="Singer J.T."/>
            <person name="Smith A.G."/>
            <person name="Sprecher B.N."/>
            <person name="Wagner V."/>
            <person name="Wang W."/>
            <person name="Wang Z.-Y."/>
            <person name="Yan J."/>
            <person name="Yarish C."/>
            <person name="Zoeuner-Riek S."/>
            <person name="Zhuang Y."/>
            <person name="Zou Y."/>
            <person name="Lindquist E.A."/>
            <person name="Grimwood J."/>
            <person name="Barry K."/>
            <person name="Rokhsar D.S."/>
            <person name="Schmutz J."/>
            <person name="Stiller J.W."/>
            <person name="Grossman A.R."/>
            <person name="Prochnik S.E."/>
        </authorList>
    </citation>
    <scope>NUCLEOTIDE SEQUENCE [LARGE SCALE GENOMIC DNA]</scope>
    <source>
        <strain evidence="2">4086291</strain>
    </source>
</reference>
<keyword evidence="3" id="KW-1185">Reference proteome</keyword>
<sequence>MRTANDGTEVEVLVPARGTNTGSATVNVFIVNGVGTSNALPFDYIVGGAPPVRFHPMTLRHPDGRSYSLGQGVKSSARGPDGRYYFGSQGGVIHVRTVDEAAGVVTVACATAALPGGRTILGLSFPPSDVAASRLHVSTTVLFCLDRGLLPYASGWRNGRVVAQWQRAVRCWLPRRSRSVRSWALYRSSGGVLVLSGSPGARVTCVRGLPPERNAAGPAVKAVLPSLQGALPVLPHHAGERSMAPAARSARTHAQPPVAASAAPAAGRGGRRRLARCVSHPPPTLKVATGARPSPAGCHSATERAARRVMAVGT</sequence>
<dbReference type="Proteomes" id="UP000218209">
    <property type="component" value="Unassembled WGS sequence"/>
</dbReference>
<evidence type="ECO:0000256" key="1">
    <source>
        <dbReference type="SAM" id="MobiDB-lite"/>
    </source>
</evidence>
<gene>
    <name evidence="2" type="ORF">BU14_0058s0051</name>
</gene>
<evidence type="ECO:0000313" key="3">
    <source>
        <dbReference type="Proteomes" id="UP000218209"/>
    </source>
</evidence>
<feature type="compositionally biased region" description="Low complexity" evidence="1">
    <location>
        <begin position="254"/>
        <end position="266"/>
    </location>
</feature>
<protein>
    <recommendedName>
        <fullName evidence="4">IPT/TIG domain-containing protein</fullName>
    </recommendedName>
</protein>
<proteinExistence type="predicted"/>
<dbReference type="EMBL" id="KV918780">
    <property type="protein sequence ID" value="OSX80140.1"/>
    <property type="molecule type" value="Genomic_DNA"/>
</dbReference>
<name>A0A1X6PH53_PORUM</name>
<dbReference type="AlphaFoldDB" id="A0A1X6PH53"/>
<accession>A0A1X6PH53</accession>
<organism evidence="2 3">
    <name type="scientific">Porphyra umbilicalis</name>
    <name type="common">Purple laver</name>
    <name type="synonym">Red alga</name>
    <dbReference type="NCBI Taxonomy" id="2786"/>
    <lineage>
        <taxon>Eukaryota</taxon>
        <taxon>Rhodophyta</taxon>
        <taxon>Bangiophyceae</taxon>
        <taxon>Bangiales</taxon>
        <taxon>Bangiaceae</taxon>
        <taxon>Porphyra</taxon>
    </lineage>
</organism>
<feature type="region of interest" description="Disordered" evidence="1">
    <location>
        <begin position="248"/>
        <end position="303"/>
    </location>
</feature>